<dbReference type="InterPro" id="IPR008523">
    <property type="entry name" value="DUF805"/>
</dbReference>
<feature type="transmembrane region" description="Helical" evidence="1">
    <location>
        <begin position="47"/>
        <end position="71"/>
    </location>
</feature>
<name>A0A928DNR1_9BACT</name>
<dbReference type="EMBL" id="SUVG01000003">
    <property type="protein sequence ID" value="MBE6421147.1"/>
    <property type="molecule type" value="Genomic_DNA"/>
</dbReference>
<sequence length="121" mass="13318">MPKLFTLQGRLSRIGYLKWSIVLMLLMIVFFLLIFGSFVLAADSNNAVFIIAPFLFLISAVLWGMVAHICITVRRLHDCGMPGLLSLLLFTGVGQILSIILLFIPGTQGDNQYGPAPESGY</sequence>
<comment type="caution">
    <text evidence="2">The sequence shown here is derived from an EMBL/GenBank/DDBJ whole genome shotgun (WGS) entry which is preliminary data.</text>
</comment>
<proteinExistence type="predicted"/>
<dbReference type="AlphaFoldDB" id="A0A928DNR1"/>
<keyword evidence="1" id="KW-0472">Membrane</keyword>
<reference evidence="2" key="1">
    <citation type="submission" date="2019-04" db="EMBL/GenBank/DDBJ databases">
        <title>Evolution of Biomass-Degrading Anaerobic Consortia Revealed by Metagenomics.</title>
        <authorList>
            <person name="Peng X."/>
        </authorList>
    </citation>
    <scope>NUCLEOTIDE SEQUENCE</scope>
    <source>
        <strain evidence="2">SIG66</strain>
    </source>
</reference>
<dbReference type="Pfam" id="PF05656">
    <property type="entry name" value="DUF805"/>
    <property type="match status" value="1"/>
</dbReference>
<evidence type="ECO:0000313" key="2">
    <source>
        <dbReference type="EMBL" id="MBE6421147.1"/>
    </source>
</evidence>
<evidence type="ECO:0000256" key="1">
    <source>
        <dbReference type="SAM" id="Phobius"/>
    </source>
</evidence>
<dbReference type="Proteomes" id="UP000725649">
    <property type="component" value="Unassembled WGS sequence"/>
</dbReference>
<feature type="transmembrane region" description="Helical" evidence="1">
    <location>
        <begin position="83"/>
        <end position="104"/>
    </location>
</feature>
<protein>
    <submittedName>
        <fullName evidence="2">DUF805 domain-containing protein</fullName>
    </submittedName>
</protein>
<organism evidence="2 3">
    <name type="scientific">Candidatus Avelusimicrobium gallicola</name>
    <dbReference type="NCBI Taxonomy" id="2562704"/>
    <lineage>
        <taxon>Bacteria</taxon>
        <taxon>Pseudomonadati</taxon>
        <taxon>Elusimicrobiota</taxon>
        <taxon>Elusimicrobia</taxon>
        <taxon>Elusimicrobiales</taxon>
        <taxon>Elusimicrobiaceae</taxon>
        <taxon>Candidatus Avelusimicrobium</taxon>
    </lineage>
</organism>
<evidence type="ECO:0000313" key="3">
    <source>
        <dbReference type="Proteomes" id="UP000725649"/>
    </source>
</evidence>
<accession>A0A928DNR1</accession>
<dbReference type="PANTHER" id="PTHR34980">
    <property type="entry name" value="INNER MEMBRANE PROTEIN-RELATED-RELATED"/>
    <property type="match status" value="1"/>
</dbReference>
<feature type="transmembrane region" description="Helical" evidence="1">
    <location>
        <begin position="21"/>
        <end position="41"/>
    </location>
</feature>
<gene>
    <name evidence="2" type="ORF">E7027_03305</name>
</gene>
<keyword evidence="1" id="KW-1133">Transmembrane helix</keyword>
<dbReference type="GO" id="GO:0005886">
    <property type="term" value="C:plasma membrane"/>
    <property type="evidence" value="ECO:0007669"/>
    <property type="project" value="TreeGrafter"/>
</dbReference>
<keyword evidence="1" id="KW-0812">Transmembrane</keyword>
<dbReference type="PANTHER" id="PTHR34980:SF3">
    <property type="entry name" value="BLR8105 PROTEIN"/>
    <property type="match status" value="1"/>
</dbReference>